<keyword evidence="1" id="KW-0547">Nucleotide-binding</keyword>
<keyword evidence="4" id="KW-0472">Membrane</keyword>
<dbReference type="GO" id="GO:0030983">
    <property type="term" value="F:mismatched DNA binding"/>
    <property type="evidence" value="ECO:0007669"/>
    <property type="project" value="InterPro"/>
</dbReference>
<dbReference type="SMART" id="SM00534">
    <property type="entry name" value="MUTSac"/>
    <property type="match status" value="1"/>
</dbReference>
<evidence type="ECO:0000313" key="7">
    <source>
        <dbReference type="Proteomes" id="UP000757103"/>
    </source>
</evidence>
<dbReference type="Gene3D" id="1.10.1420.10">
    <property type="match status" value="1"/>
</dbReference>
<dbReference type="InterPro" id="IPR045076">
    <property type="entry name" value="MutS"/>
</dbReference>
<dbReference type="Gene3D" id="3.40.50.300">
    <property type="entry name" value="P-loop containing nucleotide triphosphate hydrolases"/>
    <property type="match status" value="1"/>
</dbReference>
<evidence type="ECO:0000313" key="6">
    <source>
        <dbReference type="EMBL" id="HJG89741.1"/>
    </source>
</evidence>
<dbReference type="PANTHER" id="PTHR11361:SF99">
    <property type="entry name" value="DNA MISMATCH REPAIR PROTEIN"/>
    <property type="match status" value="1"/>
</dbReference>
<sequence>MEEIQRDYRSRLETHAREAARIKGRIRLIALLRLAVFVAAVAAVYLLRGAGSVAWGSAALVGIVLFLGLARVHDRWFRRKEFVDCRERVIRRELALLDYRFDGIDGGDEFVDPTHDYSFDLDLFGSKSLFAYLNRSATAAGRRALAQAMRHPRLDGDAIRRQQEAVEELSSRTDLLVDFQAWGASSGECADDARLLEQLAQMPRFGNSRPVRIVIAALPALYLVLIALWLGGLLAGSVVVWLFVALLAVAGIQAKRVTRIQEQLNAALASLSHYARLFEAVEQNRFESERLVCLQRECVDDHGSVSQRVARLRRLLANLDQRCNFVGFTLLNGFLLWDLRQLNALDRWLDENQERLPRWLDVLAQFDVCCSLAAFRHNHPRYVFPRIVLDRRPVMQAEALGHPLIPRDRCVYNDVAPMSEGTFQVITGANMAGKSTYLRTIGVNYLLACMGAPVCARSMTYTPLPLFTGLRASDSLADNESYFFAELKRLQQIVERLRSGEKLFVILDEILRGTNSVDKQTGSLALVRQLVEAGAAGIIATHDLALGQLAEKLPGQISNYRFEATIEGDELTFTYRLQPGIAQNMNACFLMKKMGIIPADTPAQ</sequence>
<accession>A0A921MT98</accession>
<comment type="caution">
    <text evidence="6">The sequence shown here is derived from an EMBL/GenBank/DDBJ whole genome shotgun (WGS) entry which is preliminary data.</text>
</comment>
<keyword evidence="4" id="KW-0812">Transmembrane</keyword>
<dbReference type="GO" id="GO:0005829">
    <property type="term" value="C:cytosol"/>
    <property type="evidence" value="ECO:0007669"/>
    <property type="project" value="TreeGrafter"/>
</dbReference>
<feature type="transmembrane region" description="Helical" evidence="4">
    <location>
        <begin position="26"/>
        <end position="47"/>
    </location>
</feature>
<reference evidence="6" key="1">
    <citation type="journal article" date="2021" name="PeerJ">
        <title>Extensive microbial diversity within the chicken gut microbiome revealed by metagenomics and culture.</title>
        <authorList>
            <person name="Gilroy R."/>
            <person name="Ravi A."/>
            <person name="Getino M."/>
            <person name="Pursley I."/>
            <person name="Horton D.L."/>
            <person name="Alikhan N.F."/>
            <person name="Baker D."/>
            <person name="Gharbi K."/>
            <person name="Hall N."/>
            <person name="Watson M."/>
            <person name="Adriaenssens E.M."/>
            <person name="Foster-Nyarko E."/>
            <person name="Jarju S."/>
            <person name="Secka A."/>
            <person name="Antonio M."/>
            <person name="Oren A."/>
            <person name="Chaudhuri R.R."/>
            <person name="La Ragione R."/>
            <person name="Hildebrand F."/>
            <person name="Pallen M.J."/>
        </authorList>
    </citation>
    <scope>NUCLEOTIDE SEQUENCE</scope>
    <source>
        <strain evidence="6">CHK121-7720</strain>
    </source>
</reference>
<dbReference type="EMBL" id="DYUD01000025">
    <property type="protein sequence ID" value="HJG89741.1"/>
    <property type="molecule type" value="Genomic_DNA"/>
</dbReference>
<keyword evidence="2" id="KW-0067">ATP-binding</keyword>
<dbReference type="GO" id="GO:0140664">
    <property type="term" value="F:ATP-dependent DNA damage sensor activity"/>
    <property type="evidence" value="ECO:0007669"/>
    <property type="project" value="InterPro"/>
</dbReference>
<keyword evidence="4" id="KW-1133">Transmembrane helix</keyword>
<dbReference type="RefSeq" id="WP_273306802.1">
    <property type="nucleotide sequence ID" value="NZ_DYUD01000025.1"/>
</dbReference>
<dbReference type="InterPro" id="IPR036187">
    <property type="entry name" value="DNA_mismatch_repair_MutS_sf"/>
</dbReference>
<dbReference type="CDD" id="cd03283">
    <property type="entry name" value="ABC_MutS-like"/>
    <property type="match status" value="1"/>
</dbReference>
<evidence type="ECO:0000256" key="2">
    <source>
        <dbReference type="ARBA" id="ARBA00022840"/>
    </source>
</evidence>
<dbReference type="FunFam" id="3.40.50.300:FF:001552">
    <property type="entry name" value="Mismatch repair ATPase (MutS family)"/>
    <property type="match status" value="1"/>
</dbReference>
<dbReference type="SUPFAM" id="SSF52540">
    <property type="entry name" value="P-loop containing nucleoside triphosphate hydrolases"/>
    <property type="match status" value="1"/>
</dbReference>
<feature type="transmembrane region" description="Helical" evidence="4">
    <location>
        <begin position="53"/>
        <end position="70"/>
    </location>
</feature>
<evidence type="ECO:0000256" key="4">
    <source>
        <dbReference type="SAM" id="Phobius"/>
    </source>
</evidence>
<protein>
    <recommendedName>
        <fullName evidence="5">DNA mismatch repair proteins mutS family domain-containing protein</fullName>
    </recommendedName>
</protein>
<dbReference type="Pfam" id="PF00488">
    <property type="entry name" value="MutS_V"/>
    <property type="match status" value="1"/>
</dbReference>
<dbReference type="GO" id="GO:0006298">
    <property type="term" value="P:mismatch repair"/>
    <property type="evidence" value="ECO:0007669"/>
    <property type="project" value="InterPro"/>
</dbReference>
<feature type="domain" description="DNA mismatch repair proteins mutS family" evidence="5">
    <location>
        <begin position="421"/>
        <end position="604"/>
    </location>
</feature>
<proteinExistence type="predicted"/>
<name>A0A921MT98_9BACT</name>
<evidence type="ECO:0000256" key="1">
    <source>
        <dbReference type="ARBA" id="ARBA00022741"/>
    </source>
</evidence>
<dbReference type="InterPro" id="IPR007696">
    <property type="entry name" value="DNA_mismatch_repair_MutS_core"/>
</dbReference>
<gene>
    <name evidence="6" type="ORF">K8U91_09790</name>
</gene>
<dbReference type="AlphaFoldDB" id="A0A921MT98"/>
<reference evidence="6" key="2">
    <citation type="submission" date="2021-09" db="EMBL/GenBank/DDBJ databases">
        <authorList>
            <person name="Gilroy R."/>
        </authorList>
    </citation>
    <scope>NUCLEOTIDE SEQUENCE</scope>
    <source>
        <strain evidence="6">CHK121-7720</strain>
    </source>
</reference>
<organism evidence="6 7">
    <name type="scientific">Barnesiella viscericola</name>
    <dbReference type="NCBI Taxonomy" id="397865"/>
    <lineage>
        <taxon>Bacteria</taxon>
        <taxon>Pseudomonadati</taxon>
        <taxon>Bacteroidota</taxon>
        <taxon>Bacteroidia</taxon>
        <taxon>Bacteroidales</taxon>
        <taxon>Barnesiellaceae</taxon>
        <taxon>Barnesiella</taxon>
    </lineage>
</organism>
<dbReference type="InterPro" id="IPR027417">
    <property type="entry name" value="P-loop_NTPase"/>
</dbReference>
<dbReference type="Proteomes" id="UP000757103">
    <property type="component" value="Unassembled WGS sequence"/>
</dbReference>
<keyword evidence="3" id="KW-0238">DNA-binding</keyword>
<evidence type="ECO:0000259" key="5">
    <source>
        <dbReference type="SMART" id="SM00534"/>
    </source>
</evidence>
<evidence type="ECO:0000256" key="3">
    <source>
        <dbReference type="ARBA" id="ARBA00023125"/>
    </source>
</evidence>
<dbReference type="SUPFAM" id="SSF48334">
    <property type="entry name" value="DNA repair protein MutS, domain III"/>
    <property type="match status" value="1"/>
</dbReference>
<dbReference type="PANTHER" id="PTHR11361">
    <property type="entry name" value="DNA MISMATCH REPAIR PROTEIN MUTS FAMILY MEMBER"/>
    <property type="match status" value="1"/>
</dbReference>
<dbReference type="GO" id="GO:0005524">
    <property type="term" value="F:ATP binding"/>
    <property type="evidence" value="ECO:0007669"/>
    <property type="project" value="UniProtKB-KW"/>
</dbReference>
<dbReference type="Pfam" id="PF05192">
    <property type="entry name" value="MutS_III"/>
    <property type="match status" value="1"/>
</dbReference>
<dbReference type="InterPro" id="IPR000432">
    <property type="entry name" value="DNA_mismatch_repair_MutS_C"/>
</dbReference>